<dbReference type="EMBL" id="AZBU02000008">
    <property type="protein sequence ID" value="TKR68650.1"/>
    <property type="molecule type" value="Genomic_DNA"/>
</dbReference>
<evidence type="ECO:0000313" key="2">
    <source>
        <dbReference type="Proteomes" id="UP000298663"/>
    </source>
</evidence>
<comment type="caution">
    <text evidence="1">The sequence shown here is derived from an EMBL/GenBank/DDBJ whole genome shotgun (WGS) entry which is preliminary data.</text>
</comment>
<sequence length="248" mass="27945">MKRSLAACFPAPGDLKTHPQAFKGLNSCKTTSKALQKLQNAANSRRRHSLAQILKPAANSPSSDVRIREFRMNLYHAGQQSKAMLEAMQLRDVHLFNMKRRAEAKQKRNSCQTEESVSKRIPLDRDVVLTMQIQLKDHASLLKLDIPHDDDSVLKIRQQLDVLFQFADGSEGPLPNGQPCPGYTNVTIKGPVHKVEEARARLEEPESDLHFGLSDCPKMTTIGAFYDESLSIETFLYPWPNSGYLNIF</sequence>
<protein>
    <submittedName>
        <fullName evidence="1">Uncharacterized protein</fullName>
    </submittedName>
</protein>
<name>A0A4U5MH62_STECR</name>
<evidence type="ECO:0000313" key="1">
    <source>
        <dbReference type="EMBL" id="TKR68650.1"/>
    </source>
</evidence>
<proteinExistence type="predicted"/>
<dbReference type="AlphaFoldDB" id="A0A4U5MH62"/>
<reference evidence="1 2" key="1">
    <citation type="journal article" date="2015" name="Genome Biol.">
        <title>Comparative genomics of Steinernema reveals deeply conserved gene regulatory networks.</title>
        <authorList>
            <person name="Dillman A.R."/>
            <person name="Macchietto M."/>
            <person name="Porter C.F."/>
            <person name="Rogers A."/>
            <person name="Williams B."/>
            <person name="Antoshechkin I."/>
            <person name="Lee M.M."/>
            <person name="Goodwin Z."/>
            <person name="Lu X."/>
            <person name="Lewis E.E."/>
            <person name="Goodrich-Blair H."/>
            <person name="Stock S.P."/>
            <person name="Adams B.J."/>
            <person name="Sternberg P.W."/>
            <person name="Mortazavi A."/>
        </authorList>
    </citation>
    <scope>NUCLEOTIDE SEQUENCE [LARGE SCALE GENOMIC DNA]</scope>
    <source>
        <strain evidence="1 2">ALL</strain>
    </source>
</reference>
<accession>A0A4U5MH62</accession>
<dbReference type="OrthoDB" id="271862at2759"/>
<dbReference type="STRING" id="34508.A0A4U5MH62"/>
<reference evidence="1 2" key="2">
    <citation type="journal article" date="2019" name="G3 (Bethesda)">
        <title>Hybrid Assembly of the Genome of the Entomopathogenic Nematode Steinernema carpocapsae Identifies the X-Chromosome.</title>
        <authorList>
            <person name="Serra L."/>
            <person name="Macchietto M."/>
            <person name="Macias-Munoz A."/>
            <person name="McGill C.J."/>
            <person name="Rodriguez I.M."/>
            <person name="Rodriguez B."/>
            <person name="Murad R."/>
            <person name="Mortazavi A."/>
        </authorList>
    </citation>
    <scope>NUCLEOTIDE SEQUENCE [LARGE SCALE GENOMIC DNA]</scope>
    <source>
        <strain evidence="1 2">ALL</strain>
    </source>
</reference>
<keyword evidence="2" id="KW-1185">Reference proteome</keyword>
<organism evidence="1 2">
    <name type="scientific">Steinernema carpocapsae</name>
    <name type="common">Entomopathogenic nematode</name>
    <dbReference type="NCBI Taxonomy" id="34508"/>
    <lineage>
        <taxon>Eukaryota</taxon>
        <taxon>Metazoa</taxon>
        <taxon>Ecdysozoa</taxon>
        <taxon>Nematoda</taxon>
        <taxon>Chromadorea</taxon>
        <taxon>Rhabditida</taxon>
        <taxon>Tylenchina</taxon>
        <taxon>Panagrolaimomorpha</taxon>
        <taxon>Strongyloidoidea</taxon>
        <taxon>Steinernematidae</taxon>
        <taxon>Steinernema</taxon>
    </lineage>
</organism>
<gene>
    <name evidence="1" type="ORF">L596_030899</name>
</gene>
<dbReference type="Proteomes" id="UP000298663">
    <property type="component" value="Unassembled WGS sequence"/>
</dbReference>